<dbReference type="InterPro" id="IPR000551">
    <property type="entry name" value="MerR-type_HTH_dom"/>
</dbReference>
<dbReference type="SMART" id="SM00422">
    <property type="entry name" value="HTH_MERR"/>
    <property type="match status" value="1"/>
</dbReference>
<dbReference type="RefSeq" id="WP_004610307.1">
    <property type="nucleotide sequence ID" value="NZ_CABKNM010000002.1"/>
</dbReference>
<dbReference type="InterPro" id="IPR009061">
    <property type="entry name" value="DNA-bd_dom_put_sf"/>
</dbReference>
<dbReference type="GO" id="GO:0003677">
    <property type="term" value="F:DNA binding"/>
    <property type="evidence" value="ECO:0007669"/>
    <property type="project" value="InterPro"/>
</dbReference>
<proteinExistence type="predicted"/>
<comment type="caution">
    <text evidence="2">The sequence shown here is derived from an EMBL/GenBank/DDBJ whole genome shotgun (WGS) entry which is preliminary data.</text>
</comment>
<dbReference type="Proteomes" id="UP000261087">
    <property type="component" value="Unassembled WGS sequence"/>
</dbReference>
<evidence type="ECO:0000313" key="3">
    <source>
        <dbReference type="Proteomes" id="UP000261087"/>
    </source>
</evidence>
<sequence>MTIDEASKRYNIPLNILHEYERWGLCNAVKKVMGAWQYDDTDLERLSLIMTLHDIGFESFEIETYMKLLLEKENSEDQRLKILEDKRRNILDDIHLKEKQLNYLDYLRYNIKLGG</sequence>
<accession>A0A3E5FRS1</accession>
<dbReference type="EMBL" id="QSVF01000009">
    <property type="protein sequence ID" value="RGO10645.1"/>
    <property type="molecule type" value="Genomic_DNA"/>
</dbReference>
<evidence type="ECO:0000313" key="2">
    <source>
        <dbReference type="EMBL" id="RGO10645.1"/>
    </source>
</evidence>
<dbReference type="Pfam" id="PF13411">
    <property type="entry name" value="MerR_1"/>
    <property type="match status" value="1"/>
</dbReference>
<dbReference type="AlphaFoldDB" id="A0A3E5FRS1"/>
<dbReference type="GeneID" id="94016918"/>
<evidence type="ECO:0000259" key="1">
    <source>
        <dbReference type="PROSITE" id="PS50937"/>
    </source>
</evidence>
<organism evidence="2 3">
    <name type="scientific">Thomasclavelia spiroformis</name>
    <dbReference type="NCBI Taxonomy" id="29348"/>
    <lineage>
        <taxon>Bacteria</taxon>
        <taxon>Bacillati</taxon>
        <taxon>Bacillota</taxon>
        <taxon>Erysipelotrichia</taxon>
        <taxon>Erysipelotrichales</taxon>
        <taxon>Coprobacillaceae</taxon>
        <taxon>Thomasclavelia</taxon>
    </lineage>
</organism>
<name>A0A3E5FRS1_9FIRM</name>
<dbReference type="PROSITE" id="PS50937">
    <property type="entry name" value="HTH_MERR_2"/>
    <property type="match status" value="1"/>
</dbReference>
<feature type="domain" description="HTH merR-type" evidence="1">
    <location>
        <begin position="1"/>
        <end position="68"/>
    </location>
</feature>
<dbReference type="SUPFAM" id="SSF46955">
    <property type="entry name" value="Putative DNA-binding domain"/>
    <property type="match status" value="1"/>
</dbReference>
<dbReference type="Gene3D" id="1.10.1660.10">
    <property type="match status" value="1"/>
</dbReference>
<reference evidence="2 3" key="1">
    <citation type="submission" date="2018-08" db="EMBL/GenBank/DDBJ databases">
        <title>A genome reference for cultivated species of the human gut microbiota.</title>
        <authorList>
            <person name="Zou Y."/>
            <person name="Xue W."/>
            <person name="Luo G."/>
        </authorList>
    </citation>
    <scope>NUCLEOTIDE SEQUENCE [LARGE SCALE GENOMIC DNA]</scope>
    <source>
        <strain evidence="2 3">OM02-6</strain>
    </source>
</reference>
<gene>
    <name evidence="2" type="ORF">DXB31_05285</name>
</gene>
<dbReference type="GO" id="GO:0006355">
    <property type="term" value="P:regulation of DNA-templated transcription"/>
    <property type="evidence" value="ECO:0007669"/>
    <property type="project" value="InterPro"/>
</dbReference>
<protein>
    <submittedName>
        <fullName evidence="2">MerR family transcriptional regulator</fullName>
    </submittedName>
</protein>